<dbReference type="AlphaFoldDB" id="A0A844XAG2"/>
<dbReference type="GO" id="GO:0016020">
    <property type="term" value="C:membrane"/>
    <property type="evidence" value="ECO:0007669"/>
    <property type="project" value="InterPro"/>
</dbReference>
<evidence type="ECO:0000256" key="2">
    <source>
        <dbReference type="ARBA" id="ARBA00004648"/>
    </source>
</evidence>
<reference evidence="16 17" key="1">
    <citation type="submission" date="2019-12" db="EMBL/GenBank/DDBJ databases">
        <authorList>
            <person name="Lee S.D."/>
        </authorList>
    </citation>
    <scope>NUCLEOTIDE SEQUENCE [LARGE SCALE GENOMIC DNA]</scope>
    <source>
        <strain evidence="16 17">GH3-10</strain>
    </source>
</reference>
<dbReference type="PANTHER" id="PTHR46025:SF3">
    <property type="entry name" value="XYLOSYLTRANSFERASE OXT"/>
    <property type="match status" value="1"/>
</dbReference>
<evidence type="ECO:0000256" key="5">
    <source>
        <dbReference type="ARBA" id="ARBA00022692"/>
    </source>
</evidence>
<comment type="subcellular location">
    <subcellularLocation>
        <location evidence="2">Endoplasmic reticulum membrane</location>
        <topology evidence="2">Single-pass type II membrane protein</topology>
    </subcellularLocation>
    <subcellularLocation>
        <location evidence="1">Golgi apparatus membrane</location>
        <topology evidence="1">Single-pass type II membrane protein</topology>
    </subcellularLocation>
</comment>
<keyword evidence="17" id="KW-1185">Reference proteome</keyword>
<keyword evidence="13" id="KW-0325">Glycoprotein</keyword>
<evidence type="ECO:0000256" key="9">
    <source>
        <dbReference type="ARBA" id="ARBA00022989"/>
    </source>
</evidence>
<dbReference type="RefSeq" id="WP_160484948.1">
    <property type="nucleotide sequence ID" value="NZ_WUBR01000001.1"/>
</dbReference>
<keyword evidence="10" id="KW-0333">Golgi apparatus</keyword>
<evidence type="ECO:0000256" key="6">
    <source>
        <dbReference type="ARBA" id="ARBA00022723"/>
    </source>
</evidence>
<evidence type="ECO:0000256" key="8">
    <source>
        <dbReference type="ARBA" id="ARBA00022968"/>
    </source>
</evidence>
<evidence type="ECO:0000256" key="4">
    <source>
        <dbReference type="ARBA" id="ARBA00022679"/>
    </source>
</evidence>
<evidence type="ECO:0000256" key="12">
    <source>
        <dbReference type="ARBA" id="ARBA00023157"/>
    </source>
</evidence>
<dbReference type="GO" id="GO:0050650">
    <property type="term" value="P:chondroitin sulfate proteoglycan biosynthetic process"/>
    <property type="evidence" value="ECO:0007669"/>
    <property type="project" value="TreeGrafter"/>
</dbReference>
<evidence type="ECO:0000256" key="1">
    <source>
        <dbReference type="ARBA" id="ARBA00004323"/>
    </source>
</evidence>
<accession>A0A844XAG2</accession>
<evidence type="ECO:0000256" key="3">
    <source>
        <dbReference type="ARBA" id="ARBA00022676"/>
    </source>
</evidence>
<dbReference type="InterPro" id="IPR043538">
    <property type="entry name" value="XYLT"/>
</dbReference>
<keyword evidence="11" id="KW-0472">Membrane</keyword>
<keyword evidence="8" id="KW-0735">Signal-anchor</keyword>
<comment type="caution">
    <text evidence="16">The sequence shown here is derived from an EMBL/GenBank/DDBJ whole genome shotgun (WGS) entry which is preliminary data.</text>
</comment>
<gene>
    <name evidence="16" type="ORF">GRF63_05615</name>
</gene>
<keyword evidence="5" id="KW-0812">Transmembrane</keyword>
<evidence type="ECO:0000313" key="17">
    <source>
        <dbReference type="Proteomes" id="UP000461409"/>
    </source>
</evidence>
<dbReference type="PANTHER" id="PTHR46025">
    <property type="entry name" value="XYLOSYLTRANSFERASE OXT"/>
    <property type="match status" value="1"/>
</dbReference>
<dbReference type="Pfam" id="PF02485">
    <property type="entry name" value="Branch"/>
    <property type="match status" value="1"/>
</dbReference>
<evidence type="ECO:0000256" key="11">
    <source>
        <dbReference type="ARBA" id="ARBA00023136"/>
    </source>
</evidence>
<evidence type="ECO:0000313" key="16">
    <source>
        <dbReference type="EMBL" id="MWV27377.1"/>
    </source>
</evidence>
<evidence type="ECO:0000256" key="13">
    <source>
        <dbReference type="ARBA" id="ARBA00023180"/>
    </source>
</evidence>
<keyword evidence="6" id="KW-0479">Metal-binding</keyword>
<dbReference type="Proteomes" id="UP000461409">
    <property type="component" value="Unassembled WGS sequence"/>
</dbReference>
<evidence type="ECO:0000256" key="7">
    <source>
        <dbReference type="ARBA" id="ARBA00022824"/>
    </source>
</evidence>
<keyword evidence="12" id="KW-1015">Disulfide bond</keyword>
<proteinExistence type="predicted"/>
<keyword evidence="7" id="KW-0256">Endoplasmic reticulum</keyword>
<evidence type="ECO:0000256" key="14">
    <source>
        <dbReference type="ARBA" id="ARBA00042865"/>
    </source>
</evidence>
<evidence type="ECO:0000256" key="15">
    <source>
        <dbReference type="SAM" id="MobiDB-lite"/>
    </source>
</evidence>
<keyword evidence="9" id="KW-1133">Transmembrane helix</keyword>
<organism evidence="16 17">
    <name type="scientific">Aurantiacibacter rhizosphaerae</name>
    <dbReference type="NCBI Taxonomy" id="2691582"/>
    <lineage>
        <taxon>Bacteria</taxon>
        <taxon>Pseudomonadati</taxon>
        <taxon>Pseudomonadota</taxon>
        <taxon>Alphaproteobacteria</taxon>
        <taxon>Sphingomonadales</taxon>
        <taxon>Erythrobacteraceae</taxon>
        <taxon>Aurantiacibacter</taxon>
    </lineage>
</organism>
<dbReference type="GO" id="GO:0030158">
    <property type="term" value="F:protein xylosyltransferase activity"/>
    <property type="evidence" value="ECO:0007669"/>
    <property type="project" value="InterPro"/>
</dbReference>
<dbReference type="InterPro" id="IPR003406">
    <property type="entry name" value="Glyco_trans_14"/>
</dbReference>
<keyword evidence="3" id="KW-0328">Glycosyltransferase</keyword>
<feature type="region of interest" description="Disordered" evidence="15">
    <location>
        <begin position="304"/>
        <end position="323"/>
    </location>
</feature>
<dbReference type="EMBL" id="WUBR01000001">
    <property type="protein sequence ID" value="MWV27377.1"/>
    <property type="molecule type" value="Genomic_DNA"/>
</dbReference>
<protein>
    <recommendedName>
        <fullName evidence="14">Peptide O-xylosyltransferase</fullName>
    </recommendedName>
</protein>
<keyword evidence="4 16" id="KW-0808">Transferase</keyword>
<dbReference type="GO" id="GO:0046872">
    <property type="term" value="F:metal ion binding"/>
    <property type="evidence" value="ECO:0007669"/>
    <property type="project" value="UniProtKB-KW"/>
</dbReference>
<dbReference type="GO" id="GO:0015012">
    <property type="term" value="P:heparan sulfate proteoglycan biosynthetic process"/>
    <property type="evidence" value="ECO:0007669"/>
    <property type="project" value="TreeGrafter"/>
</dbReference>
<evidence type="ECO:0000256" key="10">
    <source>
        <dbReference type="ARBA" id="ARBA00023034"/>
    </source>
</evidence>
<sequence length="347" mass="39823">MIAYFLLVHRYPAQFKRLFKAIYMPGNQYVVHIDKGSGANLTEEITDFLTPYQGVEMLESKDALWGGYSLVDAELRGMARLLEMDSEWTHYINLSGQDFPLKSQNYIRQFFAAHPGKQFIRALDQARERPDTMNRISHVFKEEHGRMTATGIARPYMLGDTPFIGTQWKAVTRSFCEYVCHDPGAERFKTFYSNSFIADEAFFQTVMMNSIDHGTVMNDDLRMIDWVPDGDIKLRPRNYDENDFEQLRRSTDLFARKFDAEYETKILSLLESHLKSPAAIRYRGSGEVPQTSLAARELELTSARPTQTSRTIAGSVSTKTSAPMQENCISHDLPKMETGRESERLCN</sequence>
<name>A0A844XAG2_9SPHN</name>
<reference evidence="16 17" key="2">
    <citation type="submission" date="2020-02" db="EMBL/GenBank/DDBJ databases">
        <title>Erythrobacter dongmakensis sp. nov., isolated from a tidal mudflat.</title>
        <authorList>
            <person name="Kim I.S."/>
        </authorList>
    </citation>
    <scope>NUCLEOTIDE SEQUENCE [LARGE SCALE GENOMIC DNA]</scope>
    <source>
        <strain evidence="16 17">GH3-10</strain>
    </source>
</reference>